<dbReference type="InterPro" id="IPR058058">
    <property type="entry name" value="CBU_0592-like"/>
</dbReference>
<organism evidence="3 4">
    <name type="scientific">Poseidonocella pacifica</name>
    <dbReference type="NCBI Taxonomy" id="871651"/>
    <lineage>
        <taxon>Bacteria</taxon>
        <taxon>Pseudomonadati</taxon>
        <taxon>Pseudomonadota</taxon>
        <taxon>Alphaproteobacteria</taxon>
        <taxon>Rhodobacterales</taxon>
        <taxon>Roseobacteraceae</taxon>
        <taxon>Poseidonocella</taxon>
    </lineage>
</organism>
<proteinExistence type="predicted"/>
<dbReference type="RefSeq" id="WP_092062413.1">
    <property type="nucleotide sequence ID" value="NZ_FOJU01000002.1"/>
</dbReference>
<evidence type="ECO:0000259" key="2">
    <source>
        <dbReference type="Pfam" id="PF26604"/>
    </source>
</evidence>
<dbReference type="OrthoDB" id="7273604at2"/>
<dbReference type="NCBIfam" id="NF047864">
    <property type="entry name" value="CBU_0592_membra"/>
    <property type="match status" value="1"/>
</dbReference>
<name>A0A1I0WIP8_9RHOB</name>
<keyword evidence="4" id="KW-1185">Reference proteome</keyword>
<evidence type="ECO:0000313" key="4">
    <source>
        <dbReference type="Proteomes" id="UP000198796"/>
    </source>
</evidence>
<feature type="transmembrane region" description="Helical" evidence="1">
    <location>
        <begin position="65"/>
        <end position="82"/>
    </location>
</feature>
<keyword evidence="1" id="KW-0472">Membrane</keyword>
<dbReference type="Proteomes" id="UP000198796">
    <property type="component" value="Unassembled WGS sequence"/>
</dbReference>
<dbReference type="AlphaFoldDB" id="A0A1I0WIP8"/>
<sequence>MAQNLFPHATLFEVAGMVGFFCYVTNYLRLTFNRVSSASRSYFALNIIASALVLASLTANFNLPAAMLQSFWLVVSTLGFGLRSRRGPAT</sequence>
<dbReference type="EMBL" id="FOJU01000002">
    <property type="protein sequence ID" value="SFA88257.1"/>
    <property type="molecule type" value="Genomic_DNA"/>
</dbReference>
<gene>
    <name evidence="3" type="ORF">SAMN05421688_1455</name>
</gene>
<feature type="domain" description="CBU-0592-like" evidence="2">
    <location>
        <begin position="13"/>
        <end position="80"/>
    </location>
</feature>
<feature type="transmembrane region" description="Helical" evidence="1">
    <location>
        <begin position="6"/>
        <end position="30"/>
    </location>
</feature>
<accession>A0A1I0WIP8</accession>
<keyword evidence="1" id="KW-1133">Transmembrane helix</keyword>
<keyword evidence="1" id="KW-0812">Transmembrane</keyword>
<reference evidence="3 4" key="1">
    <citation type="submission" date="2016-10" db="EMBL/GenBank/DDBJ databases">
        <authorList>
            <person name="de Groot N.N."/>
        </authorList>
    </citation>
    <scope>NUCLEOTIDE SEQUENCE [LARGE SCALE GENOMIC DNA]</scope>
    <source>
        <strain evidence="3 4">DSM 29316</strain>
    </source>
</reference>
<protein>
    <recommendedName>
        <fullName evidence="2">CBU-0592-like domain-containing protein</fullName>
    </recommendedName>
</protein>
<evidence type="ECO:0000313" key="3">
    <source>
        <dbReference type="EMBL" id="SFA88257.1"/>
    </source>
</evidence>
<dbReference type="STRING" id="871651.SAMN05421688_1455"/>
<dbReference type="Pfam" id="PF26604">
    <property type="entry name" value="CBU_0592"/>
    <property type="match status" value="1"/>
</dbReference>
<evidence type="ECO:0000256" key="1">
    <source>
        <dbReference type="SAM" id="Phobius"/>
    </source>
</evidence>
<feature type="transmembrane region" description="Helical" evidence="1">
    <location>
        <begin position="42"/>
        <end position="59"/>
    </location>
</feature>